<dbReference type="AlphaFoldDB" id="A0AAV1M468"/>
<sequence length="89" mass="10439">MVKDETVLHNIPYMGDEILDQDGTFIEKLIKNYDDKVHGERESGFMDHSIFVDLVKALVSYEKDDKEKDTNPTKNFKESKDEDEKDNRI</sequence>
<protein>
    <recommendedName>
        <fullName evidence="2">Polycomb repressive complex 2 subunit EZH1/EZH2 tri-helical domain-containing protein</fullName>
    </recommendedName>
</protein>
<dbReference type="InterPro" id="IPR041343">
    <property type="entry name" value="PRC2_HTH_1"/>
</dbReference>
<evidence type="ECO:0000256" key="1">
    <source>
        <dbReference type="SAM" id="MobiDB-lite"/>
    </source>
</evidence>
<name>A0AAV1M468_9NEOP</name>
<evidence type="ECO:0000313" key="4">
    <source>
        <dbReference type="Proteomes" id="UP001314205"/>
    </source>
</evidence>
<organism evidence="3 4">
    <name type="scientific">Parnassius mnemosyne</name>
    <name type="common">clouded apollo</name>
    <dbReference type="NCBI Taxonomy" id="213953"/>
    <lineage>
        <taxon>Eukaryota</taxon>
        <taxon>Metazoa</taxon>
        <taxon>Ecdysozoa</taxon>
        <taxon>Arthropoda</taxon>
        <taxon>Hexapoda</taxon>
        <taxon>Insecta</taxon>
        <taxon>Pterygota</taxon>
        <taxon>Neoptera</taxon>
        <taxon>Endopterygota</taxon>
        <taxon>Lepidoptera</taxon>
        <taxon>Glossata</taxon>
        <taxon>Ditrysia</taxon>
        <taxon>Papilionoidea</taxon>
        <taxon>Papilionidae</taxon>
        <taxon>Parnassiinae</taxon>
        <taxon>Parnassini</taxon>
        <taxon>Parnassius</taxon>
        <taxon>Driopa</taxon>
    </lineage>
</organism>
<reference evidence="3 4" key="1">
    <citation type="submission" date="2023-11" db="EMBL/GenBank/DDBJ databases">
        <authorList>
            <person name="Hedman E."/>
            <person name="Englund M."/>
            <person name="Stromberg M."/>
            <person name="Nyberg Akerstrom W."/>
            <person name="Nylinder S."/>
            <person name="Jareborg N."/>
            <person name="Kallberg Y."/>
            <person name="Kronander E."/>
        </authorList>
    </citation>
    <scope>NUCLEOTIDE SEQUENCE [LARGE SCALE GENOMIC DNA]</scope>
</reference>
<proteinExistence type="predicted"/>
<dbReference type="EMBL" id="CAVLGL010000126">
    <property type="protein sequence ID" value="CAK1601149.1"/>
    <property type="molecule type" value="Genomic_DNA"/>
</dbReference>
<comment type="caution">
    <text evidence="3">The sequence shown here is derived from an EMBL/GenBank/DDBJ whole genome shotgun (WGS) entry which is preliminary data.</text>
</comment>
<dbReference type="Proteomes" id="UP001314205">
    <property type="component" value="Unassembled WGS sequence"/>
</dbReference>
<accession>A0AAV1M468</accession>
<gene>
    <name evidence="3" type="ORF">PARMNEM_LOCUS19822</name>
</gene>
<feature type="domain" description="Polycomb repressive complex 2 subunit EZH1/EZH2 tri-helical" evidence="2">
    <location>
        <begin position="38"/>
        <end position="85"/>
    </location>
</feature>
<dbReference type="Pfam" id="PF18118">
    <property type="entry name" value="PRC2_HTH_1"/>
    <property type="match status" value="1"/>
</dbReference>
<keyword evidence="4" id="KW-1185">Reference proteome</keyword>
<evidence type="ECO:0000259" key="2">
    <source>
        <dbReference type="Pfam" id="PF18118"/>
    </source>
</evidence>
<feature type="region of interest" description="Disordered" evidence="1">
    <location>
        <begin position="63"/>
        <end position="89"/>
    </location>
</feature>
<evidence type="ECO:0000313" key="3">
    <source>
        <dbReference type="EMBL" id="CAK1601149.1"/>
    </source>
</evidence>